<comment type="caution">
    <text evidence="3">The sequence shown here is derived from an EMBL/GenBank/DDBJ whole genome shotgun (WGS) entry which is preliminary data.</text>
</comment>
<sequence>GKNKLEPWQVDLLIKNRLEQRVRLSHAMDDDDLQVAYAGAAAFIFPSLAEGFGIPLLEAMAVGTPIVASDIPVFREVAAGAALYFDPYDEKALADAMMQVLDGTVRQSLVEEGRRRIRDFSWDAAATKLGDVYKSLV</sequence>
<feature type="non-terminal residue" evidence="3">
    <location>
        <position position="1"/>
    </location>
</feature>
<gene>
    <name evidence="3" type="ORF">S06H3_20325</name>
</gene>
<feature type="domain" description="Glycosyl transferase family 1" evidence="2">
    <location>
        <begin position="15"/>
        <end position="115"/>
    </location>
</feature>
<dbReference type="SUPFAM" id="SSF53756">
    <property type="entry name" value="UDP-Glycosyltransferase/glycogen phosphorylase"/>
    <property type="match status" value="1"/>
</dbReference>
<dbReference type="EMBL" id="BARV01010513">
    <property type="protein sequence ID" value="GAI13248.1"/>
    <property type="molecule type" value="Genomic_DNA"/>
</dbReference>
<accession>X1L2Q1</accession>
<reference evidence="3" key="1">
    <citation type="journal article" date="2014" name="Front. Microbiol.">
        <title>High frequency of phylogenetically diverse reductive dehalogenase-homologous genes in deep subseafloor sedimentary metagenomes.</title>
        <authorList>
            <person name="Kawai M."/>
            <person name="Futagami T."/>
            <person name="Toyoda A."/>
            <person name="Takaki Y."/>
            <person name="Nishi S."/>
            <person name="Hori S."/>
            <person name="Arai W."/>
            <person name="Tsubouchi T."/>
            <person name="Morono Y."/>
            <person name="Uchiyama I."/>
            <person name="Ito T."/>
            <person name="Fujiyama A."/>
            <person name="Inagaki F."/>
            <person name="Takami H."/>
        </authorList>
    </citation>
    <scope>NUCLEOTIDE SEQUENCE</scope>
    <source>
        <strain evidence="3">Expedition CK06-06</strain>
    </source>
</reference>
<name>X1L2Q1_9ZZZZ</name>
<evidence type="ECO:0000256" key="1">
    <source>
        <dbReference type="ARBA" id="ARBA00022679"/>
    </source>
</evidence>
<keyword evidence="1" id="KW-0808">Transferase</keyword>
<dbReference type="InterPro" id="IPR001296">
    <property type="entry name" value="Glyco_trans_1"/>
</dbReference>
<dbReference type="CDD" id="cd03809">
    <property type="entry name" value="GT4_MtfB-like"/>
    <property type="match status" value="1"/>
</dbReference>
<dbReference type="GO" id="GO:0016757">
    <property type="term" value="F:glycosyltransferase activity"/>
    <property type="evidence" value="ECO:0007669"/>
    <property type="project" value="InterPro"/>
</dbReference>
<dbReference type="AlphaFoldDB" id="X1L2Q1"/>
<proteinExistence type="predicted"/>
<evidence type="ECO:0000259" key="2">
    <source>
        <dbReference type="Pfam" id="PF00534"/>
    </source>
</evidence>
<organism evidence="3">
    <name type="scientific">marine sediment metagenome</name>
    <dbReference type="NCBI Taxonomy" id="412755"/>
    <lineage>
        <taxon>unclassified sequences</taxon>
        <taxon>metagenomes</taxon>
        <taxon>ecological metagenomes</taxon>
    </lineage>
</organism>
<dbReference type="PANTHER" id="PTHR46401">
    <property type="entry name" value="GLYCOSYLTRANSFERASE WBBK-RELATED"/>
    <property type="match status" value="1"/>
</dbReference>
<dbReference type="PANTHER" id="PTHR46401:SF2">
    <property type="entry name" value="GLYCOSYLTRANSFERASE WBBK-RELATED"/>
    <property type="match status" value="1"/>
</dbReference>
<dbReference type="Gene3D" id="3.40.50.2000">
    <property type="entry name" value="Glycogen Phosphorylase B"/>
    <property type="match status" value="2"/>
</dbReference>
<evidence type="ECO:0000313" key="3">
    <source>
        <dbReference type="EMBL" id="GAI13248.1"/>
    </source>
</evidence>
<dbReference type="Pfam" id="PF00534">
    <property type="entry name" value="Glycos_transf_1"/>
    <property type="match status" value="1"/>
</dbReference>
<protein>
    <recommendedName>
        <fullName evidence="2">Glycosyl transferase family 1 domain-containing protein</fullName>
    </recommendedName>
</protein>